<dbReference type="GO" id="GO:0009252">
    <property type="term" value="P:peptidoglycan biosynthetic process"/>
    <property type="evidence" value="ECO:0007669"/>
    <property type="project" value="UniProtKB-KW"/>
</dbReference>
<keyword evidence="3" id="KW-0732">Signal</keyword>
<evidence type="ECO:0000256" key="7">
    <source>
        <dbReference type="ARBA" id="ARBA00023316"/>
    </source>
</evidence>
<dbReference type="InterPro" id="IPR001967">
    <property type="entry name" value="Peptidase_S11_N"/>
</dbReference>
<evidence type="ECO:0000256" key="9">
    <source>
        <dbReference type="PIRSR" id="PIRSR618044-2"/>
    </source>
</evidence>
<reference evidence="12 13" key="1">
    <citation type="submission" date="2020-08" db="EMBL/GenBank/DDBJ databases">
        <title>Genome public.</title>
        <authorList>
            <person name="Liu C."/>
            <person name="Sun Q."/>
        </authorList>
    </citation>
    <scope>NUCLEOTIDE SEQUENCE [LARGE SCALE GENOMIC DNA]</scope>
    <source>
        <strain evidence="12 13">NSJ-10</strain>
    </source>
</reference>
<dbReference type="PANTHER" id="PTHR21581:SF33">
    <property type="entry name" value="D-ALANYL-D-ALANINE CARBOXYPEPTIDASE DACB"/>
    <property type="match status" value="1"/>
</dbReference>
<comment type="similarity">
    <text evidence="2 10">Belongs to the peptidase S11 family.</text>
</comment>
<comment type="caution">
    <text evidence="12">The sequence shown here is derived from an EMBL/GenBank/DDBJ whole genome shotgun (WGS) entry which is preliminary data.</text>
</comment>
<dbReference type="AlphaFoldDB" id="A0A8I0DRS6"/>
<protein>
    <submittedName>
        <fullName evidence="12">D-alanyl-D-alanine carboxypeptidase</fullName>
    </submittedName>
</protein>
<dbReference type="GO" id="GO:0071555">
    <property type="term" value="P:cell wall organization"/>
    <property type="evidence" value="ECO:0007669"/>
    <property type="project" value="UniProtKB-KW"/>
</dbReference>
<feature type="domain" description="Peptidase S11 D-alanyl-D-alanine carboxypeptidase A N-terminal" evidence="11">
    <location>
        <begin position="79"/>
        <end position="310"/>
    </location>
</feature>
<evidence type="ECO:0000256" key="10">
    <source>
        <dbReference type="RuleBase" id="RU004016"/>
    </source>
</evidence>
<dbReference type="SUPFAM" id="SSF56601">
    <property type="entry name" value="beta-lactamase/transpeptidase-like"/>
    <property type="match status" value="1"/>
</dbReference>
<dbReference type="Pfam" id="PF00768">
    <property type="entry name" value="Peptidase_S11"/>
    <property type="match status" value="1"/>
</dbReference>
<dbReference type="GO" id="GO:0009002">
    <property type="term" value="F:serine-type D-Ala-D-Ala carboxypeptidase activity"/>
    <property type="evidence" value="ECO:0007669"/>
    <property type="project" value="InterPro"/>
</dbReference>
<organism evidence="12 13">
    <name type="scientific">Coprococcus hominis</name>
    <name type="common">ex Liu et al. 2022</name>
    <dbReference type="NCBI Taxonomy" id="2763039"/>
    <lineage>
        <taxon>Bacteria</taxon>
        <taxon>Bacillati</taxon>
        <taxon>Bacillota</taxon>
        <taxon>Clostridia</taxon>
        <taxon>Lachnospirales</taxon>
        <taxon>Lachnospiraceae</taxon>
        <taxon>Coprococcus</taxon>
    </lineage>
</organism>
<gene>
    <name evidence="12" type="ORF">H8S09_05640</name>
</gene>
<name>A0A8I0DRS6_9FIRM</name>
<keyword evidence="4" id="KW-0378">Hydrolase</keyword>
<evidence type="ECO:0000259" key="11">
    <source>
        <dbReference type="Pfam" id="PF00768"/>
    </source>
</evidence>
<dbReference type="PRINTS" id="PR00725">
    <property type="entry name" value="DADACBPTASE1"/>
</dbReference>
<keyword evidence="12" id="KW-0645">Protease</keyword>
<dbReference type="InterPro" id="IPR012338">
    <property type="entry name" value="Beta-lactam/transpept-like"/>
</dbReference>
<evidence type="ECO:0000256" key="1">
    <source>
        <dbReference type="ARBA" id="ARBA00003217"/>
    </source>
</evidence>
<dbReference type="PANTHER" id="PTHR21581">
    <property type="entry name" value="D-ALANYL-D-ALANINE CARBOXYPEPTIDASE"/>
    <property type="match status" value="1"/>
</dbReference>
<evidence type="ECO:0000256" key="5">
    <source>
        <dbReference type="ARBA" id="ARBA00022960"/>
    </source>
</evidence>
<comment type="function">
    <text evidence="1">Removes C-terminal D-alanyl residues from sugar-peptide cell wall precursors.</text>
</comment>
<dbReference type="GO" id="GO:0008360">
    <property type="term" value="P:regulation of cell shape"/>
    <property type="evidence" value="ECO:0007669"/>
    <property type="project" value="UniProtKB-KW"/>
</dbReference>
<evidence type="ECO:0000313" key="13">
    <source>
        <dbReference type="Proteomes" id="UP000615234"/>
    </source>
</evidence>
<evidence type="ECO:0000256" key="8">
    <source>
        <dbReference type="PIRSR" id="PIRSR618044-1"/>
    </source>
</evidence>
<dbReference type="SUPFAM" id="SSF69189">
    <property type="entry name" value="Penicillin-binding protein associated domain"/>
    <property type="match status" value="1"/>
</dbReference>
<evidence type="ECO:0000313" key="12">
    <source>
        <dbReference type="EMBL" id="MBC5662378.1"/>
    </source>
</evidence>
<feature type="active site" description="Proton acceptor" evidence="8">
    <location>
        <position position="116"/>
    </location>
</feature>
<dbReference type="Proteomes" id="UP000615234">
    <property type="component" value="Unassembled WGS sequence"/>
</dbReference>
<evidence type="ECO:0000256" key="2">
    <source>
        <dbReference type="ARBA" id="ARBA00007164"/>
    </source>
</evidence>
<feature type="active site" evidence="8">
    <location>
        <position position="168"/>
    </location>
</feature>
<dbReference type="InterPro" id="IPR018044">
    <property type="entry name" value="Peptidase_S11"/>
</dbReference>
<sequence>MLGLYFKYHKRKQKPAGRRRQKIPAGFLFVWILVAAVLLCSVIPAKAFVMQPQQQRIVHWNNRSKQNSNTLQVDTEQKITDNDLHALSAVLMDGENGRILYDKAGEEVRANASTTKILTCILALEYGDLDDTVVISSYAAKMPDVQLNIREGEEYKLKDLLYSLMLESHNDSAVAIAEHIGGSVEQFAELMNQKAEDIGCMKTHFITPNGLDAKDKHGIHGTTAADLARILRYCIKESPEKDTFLTITRTSVYSFTNLAGTRSFTCNNHNAFLNMMDGALTGKTGFTGTAGYCYVGALERDGKLFIVALLGCGWPGNKTYKWADTKKLMNYGLDHYQEHTIKDDILQKTDIPIQYDPNYRRQQDAEKTTIAWECSFSETLLLREDEQITVRYILPEKLELPLQTGMQIGSVVLSINGKVYAIYPVFITETISGMTWKDFISGYIKYYIDRNYS</sequence>
<dbReference type="Gene3D" id="3.40.710.10">
    <property type="entry name" value="DD-peptidase/beta-lactamase superfamily"/>
    <property type="match status" value="1"/>
</dbReference>
<accession>A0A8I0DRS6</accession>
<keyword evidence="13" id="KW-1185">Reference proteome</keyword>
<dbReference type="RefSeq" id="WP_186847513.1">
    <property type="nucleotide sequence ID" value="NZ_JACOOX010000003.1"/>
</dbReference>
<keyword evidence="6" id="KW-0573">Peptidoglycan synthesis</keyword>
<evidence type="ECO:0000256" key="4">
    <source>
        <dbReference type="ARBA" id="ARBA00022801"/>
    </source>
</evidence>
<evidence type="ECO:0000256" key="3">
    <source>
        <dbReference type="ARBA" id="ARBA00022729"/>
    </source>
</evidence>
<feature type="active site" description="Acyl-ester intermediate" evidence="8">
    <location>
        <position position="113"/>
    </location>
</feature>
<feature type="binding site" evidence="9">
    <location>
        <position position="283"/>
    </location>
    <ligand>
        <name>substrate</name>
    </ligand>
</feature>
<evidence type="ECO:0000256" key="6">
    <source>
        <dbReference type="ARBA" id="ARBA00022984"/>
    </source>
</evidence>
<keyword evidence="5" id="KW-0133">Cell shape</keyword>
<dbReference type="GO" id="GO:0006508">
    <property type="term" value="P:proteolysis"/>
    <property type="evidence" value="ECO:0007669"/>
    <property type="project" value="InterPro"/>
</dbReference>
<dbReference type="InterPro" id="IPR015956">
    <property type="entry name" value="Peniciliin-bd_prot_C_sf"/>
</dbReference>
<keyword evidence="12" id="KW-0121">Carboxypeptidase</keyword>
<dbReference type="EMBL" id="JACOOX010000003">
    <property type="protein sequence ID" value="MBC5662378.1"/>
    <property type="molecule type" value="Genomic_DNA"/>
</dbReference>
<keyword evidence="7" id="KW-0961">Cell wall biogenesis/degradation</keyword>
<proteinExistence type="inferred from homology"/>